<protein>
    <submittedName>
        <fullName evidence="2">Uncharacterized protein</fullName>
    </submittedName>
</protein>
<reference evidence="2 3" key="1">
    <citation type="submission" date="2018-05" db="EMBL/GenBank/DDBJ databases">
        <title>Comparative genomics of bacterial root endophytes of switchgrass collected from native prairies over two seasons.</title>
        <authorList>
            <person name="Tang Y."/>
        </authorList>
    </citation>
    <scope>NUCLEOTIDE SEQUENCE [LARGE SCALE GENOMIC DNA]</scope>
    <source>
        <strain evidence="2 3">NFIX32</strain>
    </source>
</reference>
<evidence type="ECO:0000313" key="3">
    <source>
        <dbReference type="Proteomes" id="UP000247755"/>
    </source>
</evidence>
<dbReference type="AlphaFoldDB" id="A0A318IW51"/>
<name>A0A318IW51_BURPY</name>
<gene>
    <name evidence="2" type="ORF">NA66_1009174</name>
</gene>
<dbReference type="RefSeq" id="WP_072439811.1">
    <property type="nucleotide sequence ID" value="NZ_QJJY01000009.1"/>
</dbReference>
<dbReference type="EMBL" id="QJJY01000009">
    <property type="protein sequence ID" value="PXX33911.1"/>
    <property type="molecule type" value="Genomic_DNA"/>
</dbReference>
<dbReference type="Proteomes" id="UP000247755">
    <property type="component" value="Unassembled WGS sequence"/>
</dbReference>
<accession>A0A318IW51</accession>
<organism evidence="2 3">
    <name type="scientific">Burkholderia pyrrocinia</name>
    <name type="common">Pseudomonas pyrrocinia</name>
    <dbReference type="NCBI Taxonomy" id="60550"/>
    <lineage>
        <taxon>Bacteria</taxon>
        <taxon>Pseudomonadati</taxon>
        <taxon>Pseudomonadota</taxon>
        <taxon>Betaproteobacteria</taxon>
        <taxon>Burkholderiales</taxon>
        <taxon>Burkholderiaceae</taxon>
        <taxon>Burkholderia</taxon>
        <taxon>Burkholderia cepacia complex</taxon>
    </lineage>
</organism>
<evidence type="ECO:0000313" key="2">
    <source>
        <dbReference type="EMBL" id="PXX33911.1"/>
    </source>
</evidence>
<proteinExistence type="predicted"/>
<evidence type="ECO:0000256" key="1">
    <source>
        <dbReference type="SAM" id="MobiDB-lite"/>
    </source>
</evidence>
<sequence>MESNADVTTEHGGSPDGMNGGNLALSVPSGNGVAAINRLVDDFKQCTGIEWYCTNIDKNFEDPDDETLVDWWVRN</sequence>
<comment type="caution">
    <text evidence="2">The sequence shown here is derived from an EMBL/GenBank/DDBJ whole genome shotgun (WGS) entry which is preliminary data.</text>
</comment>
<feature type="region of interest" description="Disordered" evidence="1">
    <location>
        <begin position="1"/>
        <end position="24"/>
    </location>
</feature>